<dbReference type="InterPro" id="IPR003593">
    <property type="entry name" value="AAA+_ATPase"/>
</dbReference>
<dbReference type="GO" id="GO:0005886">
    <property type="term" value="C:plasma membrane"/>
    <property type="evidence" value="ECO:0007669"/>
    <property type="project" value="UniProtKB-SubCell"/>
</dbReference>
<dbReference type="SUPFAM" id="SSF90123">
    <property type="entry name" value="ABC transporter transmembrane region"/>
    <property type="match status" value="1"/>
</dbReference>
<proteinExistence type="predicted"/>
<evidence type="ECO:0000313" key="11">
    <source>
        <dbReference type="Proteomes" id="UP000297475"/>
    </source>
</evidence>
<feature type="transmembrane region" description="Helical" evidence="7">
    <location>
        <begin position="138"/>
        <end position="155"/>
    </location>
</feature>
<keyword evidence="11" id="KW-1185">Reference proteome</keyword>
<dbReference type="SMART" id="SM00382">
    <property type="entry name" value="AAA"/>
    <property type="match status" value="1"/>
</dbReference>
<evidence type="ECO:0000256" key="6">
    <source>
        <dbReference type="ARBA" id="ARBA00023136"/>
    </source>
</evidence>
<dbReference type="SUPFAM" id="SSF52540">
    <property type="entry name" value="P-loop containing nucleoside triphosphate hydrolases"/>
    <property type="match status" value="1"/>
</dbReference>
<evidence type="ECO:0000259" key="9">
    <source>
        <dbReference type="PROSITE" id="PS50929"/>
    </source>
</evidence>
<dbReference type="GO" id="GO:0140359">
    <property type="term" value="F:ABC-type transporter activity"/>
    <property type="evidence" value="ECO:0007669"/>
    <property type="project" value="InterPro"/>
</dbReference>
<gene>
    <name evidence="10" type="primary">cydD</name>
    <name evidence="10" type="ORF">E4656_08475</name>
</gene>
<dbReference type="RefSeq" id="WP_135482890.1">
    <property type="nucleotide sequence ID" value="NZ_SRMF01000002.1"/>
</dbReference>
<dbReference type="CDD" id="cd18584">
    <property type="entry name" value="ABC_6TM_AarD_CydD"/>
    <property type="match status" value="1"/>
</dbReference>
<feature type="domain" description="ABC transmembrane type-1" evidence="9">
    <location>
        <begin position="20"/>
        <end position="309"/>
    </location>
</feature>
<feature type="transmembrane region" description="Helical" evidence="7">
    <location>
        <begin position="239"/>
        <end position="266"/>
    </location>
</feature>
<dbReference type="NCBIfam" id="TIGR02857">
    <property type="entry name" value="CydD"/>
    <property type="match status" value="1"/>
</dbReference>
<dbReference type="PROSITE" id="PS50893">
    <property type="entry name" value="ABC_TRANSPORTER_2"/>
    <property type="match status" value="1"/>
</dbReference>
<evidence type="ECO:0000256" key="5">
    <source>
        <dbReference type="ARBA" id="ARBA00022989"/>
    </source>
</evidence>
<dbReference type="InterPro" id="IPR027417">
    <property type="entry name" value="P-loop_NTPase"/>
</dbReference>
<evidence type="ECO:0000256" key="3">
    <source>
        <dbReference type="ARBA" id="ARBA00022741"/>
    </source>
</evidence>
<sequence>MTPRRWLDRQRRLDQGAGRLAILAGLLNGLLIVVQMALIAWLVQAVILHRTELTTLLWPLLLLLPVLAGRGLTQAWQESAGHRASSHIRAAVRLRLMQRWAALGPVRLAGASPAGLASQAVEQVEALDGYYARFLPQMWVCVLIPLLILGVYVWLDWLAALFLLLSAPLIPMFMALVGMGAEKLNQQHFALVQRLAGHFVDRVRGLTTLRLFGQTREAVRQVAAAADQYRLLNLRTLRLAFLSSAVLEFFASVAIAVIAIYIGFGLLGYIDWGPAPELTLFSGLFMLLLAPEFFQPLRTLAQHYHDRAAALGAAEHLMPLLLAEDQPQAGSAETTDAALRTDDIRDPTRPAIDIADLHFGHPGRRAVLDRFSLRVQAGEFVALAGPSGSGKSTLLQLIAGFIHPDAGTITVFGDVPGRLRLAWMDQRPCIVQGSWADNLRLTSPEATAEQMRAALAHAGLAPLLAAQPDGIDSPVGEGGRGLSGGQARRLALARVFLSASPLVLLDEPTTGLDADSEAHIIQGLQALVDEGRTLIVATHHPHLLAAAQRIVTQGRATAPATGGPASDETL</sequence>
<keyword evidence="6 7" id="KW-0472">Membrane</keyword>
<dbReference type="Pfam" id="PF00005">
    <property type="entry name" value="ABC_tran"/>
    <property type="match status" value="1"/>
</dbReference>
<dbReference type="GO" id="GO:0034040">
    <property type="term" value="F:ATPase-coupled lipid transmembrane transporter activity"/>
    <property type="evidence" value="ECO:0007669"/>
    <property type="project" value="TreeGrafter"/>
</dbReference>
<evidence type="ECO:0000256" key="1">
    <source>
        <dbReference type="ARBA" id="ARBA00004651"/>
    </source>
</evidence>
<keyword evidence="3" id="KW-0547">Nucleotide-binding</keyword>
<name>A0A4Z0WDK8_9GAMM</name>
<evidence type="ECO:0000256" key="2">
    <source>
        <dbReference type="ARBA" id="ARBA00022692"/>
    </source>
</evidence>
<dbReference type="InterPro" id="IPR017871">
    <property type="entry name" value="ABC_transporter-like_CS"/>
</dbReference>
<evidence type="ECO:0000256" key="4">
    <source>
        <dbReference type="ARBA" id="ARBA00022840"/>
    </source>
</evidence>
<evidence type="ECO:0000313" key="10">
    <source>
        <dbReference type="EMBL" id="TGG94193.1"/>
    </source>
</evidence>
<dbReference type="PANTHER" id="PTHR24221:SF261">
    <property type="entry name" value="GLUTATHIONE_L-CYSTEINE TRANSPORT SYSTEM ATP-BINDING_PERMEASE PROTEIN CYDD"/>
    <property type="match status" value="1"/>
</dbReference>
<feature type="transmembrane region" description="Helical" evidence="7">
    <location>
        <begin position="55"/>
        <end position="73"/>
    </location>
</feature>
<dbReference type="AlphaFoldDB" id="A0A4Z0WDK8"/>
<evidence type="ECO:0000259" key="8">
    <source>
        <dbReference type="PROSITE" id="PS50893"/>
    </source>
</evidence>
<dbReference type="GO" id="GO:0016887">
    <property type="term" value="F:ATP hydrolysis activity"/>
    <property type="evidence" value="ECO:0007669"/>
    <property type="project" value="InterPro"/>
</dbReference>
<dbReference type="PANTHER" id="PTHR24221">
    <property type="entry name" value="ATP-BINDING CASSETTE SUB-FAMILY B"/>
    <property type="match status" value="1"/>
</dbReference>
<dbReference type="Proteomes" id="UP000297475">
    <property type="component" value="Unassembled WGS sequence"/>
</dbReference>
<keyword evidence="5 7" id="KW-1133">Transmembrane helix</keyword>
<keyword evidence="4" id="KW-0067">ATP-binding</keyword>
<dbReference type="InterPro" id="IPR039421">
    <property type="entry name" value="Type_1_exporter"/>
</dbReference>
<dbReference type="GO" id="GO:0042883">
    <property type="term" value="P:cysteine transport"/>
    <property type="evidence" value="ECO:0007669"/>
    <property type="project" value="InterPro"/>
</dbReference>
<comment type="caution">
    <text evidence="10">The sequence shown here is derived from an EMBL/GenBank/DDBJ whole genome shotgun (WGS) entry which is preliminary data.</text>
</comment>
<dbReference type="Pfam" id="PF00664">
    <property type="entry name" value="ABC_membrane"/>
    <property type="match status" value="1"/>
</dbReference>
<dbReference type="Gene3D" id="1.20.1560.10">
    <property type="entry name" value="ABC transporter type 1, transmembrane domain"/>
    <property type="match status" value="1"/>
</dbReference>
<organism evidence="10 11">
    <name type="scientific">Natronospirillum operosum</name>
    <dbReference type="NCBI Taxonomy" id="2759953"/>
    <lineage>
        <taxon>Bacteria</taxon>
        <taxon>Pseudomonadati</taxon>
        <taxon>Pseudomonadota</taxon>
        <taxon>Gammaproteobacteria</taxon>
        <taxon>Oceanospirillales</taxon>
        <taxon>Natronospirillaceae</taxon>
        <taxon>Natronospirillum</taxon>
    </lineage>
</organism>
<dbReference type="CDD" id="cd03228">
    <property type="entry name" value="ABCC_MRP_Like"/>
    <property type="match status" value="1"/>
</dbReference>
<evidence type="ECO:0000256" key="7">
    <source>
        <dbReference type="SAM" id="Phobius"/>
    </source>
</evidence>
<keyword evidence="2 7" id="KW-0812">Transmembrane</keyword>
<comment type="subcellular location">
    <subcellularLocation>
        <location evidence="1">Cell membrane</location>
        <topology evidence="1">Multi-pass membrane protein</topology>
    </subcellularLocation>
</comment>
<dbReference type="GO" id="GO:0005524">
    <property type="term" value="F:ATP binding"/>
    <property type="evidence" value="ECO:0007669"/>
    <property type="project" value="UniProtKB-KW"/>
</dbReference>
<dbReference type="InterPro" id="IPR014216">
    <property type="entry name" value="ABC_transptr_CydD"/>
</dbReference>
<reference evidence="10 11" key="1">
    <citation type="submission" date="2019-04" db="EMBL/GenBank/DDBJ databases">
        <title>Natronospirillum operosus gen. nov., sp. nov., a haloalkaliphilic satellite isolated from decaying biomass of laboratory culture of cyanobacterium Geitlerinema sp. and proposal of Natronospirillaceae fam. nov. and Saccharospirillaceae fam. nov.</title>
        <authorList>
            <person name="Kevbrin V."/>
            <person name="Boltyanskaya Y."/>
            <person name="Koziaeva V."/>
            <person name="Grouzdev D.S."/>
            <person name="Park M."/>
            <person name="Cho J."/>
        </authorList>
    </citation>
    <scope>NUCLEOTIDE SEQUENCE [LARGE SCALE GENOMIC DNA]</scope>
    <source>
        <strain evidence="10 11">G-116</strain>
    </source>
</reference>
<feature type="transmembrane region" description="Helical" evidence="7">
    <location>
        <begin position="161"/>
        <end position="181"/>
    </location>
</feature>
<dbReference type="InterPro" id="IPR011527">
    <property type="entry name" value="ABC1_TM_dom"/>
</dbReference>
<dbReference type="PROSITE" id="PS50929">
    <property type="entry name" value="ABC_TM1F"/>
    <property type="match status" value="1"/>
</dbReference>
<dbReference type="EMBL" id="SRMF01000002">
    <property type="protein sequence ID" value="TGG94193.1"/>
    <property type="molecule type" value="Genomic_DNA"/>
</dbReference>
<dbReference type="PROSITE" id="PS00211">
    <property type="entry name" value="ABC_TRANSPORTER_1"/>
    <property type="match status" value="1"/>
</dbReference>
<feature type="transmembrane region" description="Helical" evidence="7">
    <location>
        <begin position="20"/>
        <end position="43"/>
    </location>
</feature>
<dbReference type="Gene3D" id="3.40.50.300">
    <property type="entry name" value="P-loop containing nucleotide triphosphate hydrolases"/>
    <property type="match status" value="1"/>
</dbReference>
<dbReference type="OrthoDB" id="9806127at2"/>
<protein>
    <submittedName>
        <fullName evidence="10">Thiol reductant ABC exporter subunit CydD</fullName>
    </submittedName>
</protein>
<accession>A0A4Z0WDK8</accession>
<dbReference type="InterPro" id="IPR036640">
    <property type="entry name" value="ABC1_TM_sf"/>
</dbReference>
<dbReference type="InterPro" id="IPR003439">
    <property type="entry name" value="ABC_transporter-like_ATP-bd"/>
</dbReference>
<feature type="domain" description="ABC transporter" evidence="8">
    <location>
        <begin position="352"/>
        <end position="569"/>
    </location>
</feature>